<feature type="non-terminal residue" evidence="2">
    <location>
        <position position="180"/>
    </location>
</feature>
<feature type="non-terminal residue" evidence="2">
    <location>
        <position position="1"/>
    </location>
</feature>
<protein>
    <submittedName>
        <fullName evidence="2">Uncharacterized protein</fullName>
    </submittedName>
</protein>
<sequence>TDNGAADSGKKKDNMPGDDMSRRKTKKDDSVTGDGMMGDDMDGDGENTTRSVDRRNAAASASDRSRYFGSDKTITHENGNLYGKTYLNPETEKSANAQLRSNGRSLTGTNINGISNDVRYRQMLSNGRVHDTDGFLFDGEIISFLGGSRVQIAGPTAAFATIVAGIVAKNGMDGLIIATL</sequence>
<feature type="compositionally biased region" description="Basic and acidic residues" evidence="1">
    <location>
        <begin position="8"/>
        <end position="30"/>
    </location>
</feature>
<gene>
    <name evidence="2" type="ORF">OBE_11476</name>
</gene>
<accession>K1SDP0</accession>
<feature type="region of interest" description="Disordered" evidence="1">
    <location>
        <begin position="1"/>
        <end position="74"/>
    </location>
</feature>
<evidence type="ECO:0000313" key="2">
    <source>
        <dbReference type="EMBL" id="EKC55618.1"/>
    </source>
</evidence>
<comment type="caution">
    <text evidence="2">The sequence shown here is derived from an EMBL/GenBank/DDBJ whole genome shotgun (WGS) entry which is preliminary data.</text>
</comment>
<name>K1SDP0_9ZZZZ</name>
<organism evidence="2">
    <name type="scientific">human gut metagenome</name>
    <dbReference type="NCBI Taxonomy" id="408170"/>
    <lineage>
        <taxon>unclassified sequences</taxon>
        <taxon>metagenomes</taxon>
        <taxon>organismal metagenomes</taxon>
    </lineage>
</organism>
<reference evidence="2" key="1">
    <citation type="journal article" date="2013" name="Environ. Microbiol.">
        <title>Microbiota from the distal guts of lean and obese adolescents exhibit partial functional redundancy besides clear differences in community structure.</title>
        <authorList>
            <person name="Ferrer M."/>
            <person name="Ruiz A."/>
            <person name="Lanza F."/>
            <person name="Haange S.B."/>
            <person name="Oberbach A."/>
            <person name="Till H."/>
            <person name="Bargiela R."/>
            <person name="Campoy C."/>
            <person name="Segura M.T."/>
            <person name="Richter M."/>
            <person name="von Bergen M."/>
            <person name="Seifert J."/>
            <person name="Suarez A."/>
        </authorList>
    </citation>
    <scope>NUCLEOTIDE SEQUENCE</scope>
</reference>
<proteinExistence type="predicted"/>
<dbReference type="AlphaFoldDB" id="K1SDP0"/>
<dbReference type="EMBL" id="AJWZ01007903">
    <property type="protein sequence ID" value="EKC55618.1"/>
    <property type="molecule type" value="Genomic_DNA"/>
</dbReference>
<evidence type="ECO:0000256" key="1">
    <source>
        <dbReference type="SAM" id="MobiDB-lite"/>
    </source>
</evidence>